<keyword evidence="1" id="KW-0067">ATP-binding</keyword>
<dbReference type="OrthoDB" id="448448at2759"/>
<keyword evidence="1" id="KW-0347">Helicase</keyword>
<dbReference type="EMBL" id="CACTIH010004464">
    <property type="protein sequence ID" value="CAA2990895.1"/>
    <property type="molecule type" value="Genomic_DNA"/>
</dbReference>
<feature type="non-terminal residue" evidence="1">
    <location>
        <position position="1"/>
    </location>
</feature>
<evidence type="ECO:0000313" key="2">
    <source>
        <dbReference type="Proteomes" id="UP000594638"/>
    </source>
</evidence>
<keyword evidence="1" id="KW-0547">Nucleotide-binding</keyword>
<name>A0A8S0SDF7_OLEEU</name>
<keyword evidence="2" id="KW-1185">Reference proteome</keyword>
<dbReference type="AlphaFoldDB" id="A0A8S0SDF7"/>
<dbReference type="Proteomes" id="UP000594638">
    <property type="component" value="Unassembled WGS sequence"/>
</dbReference>
<reference evidence="1 2" key="1">
    <citation type="submission" date="2019-12" db="EMBL/GenBank/DDBJ databases">
        <authorList>
            <person name="Alioto T."/>
            <person name="Alioto T."/>
            <person name="Gomez Garrido J."/>
        </authorList>
    </citation>
    <scope>NUCLEOTIDE SEQUENCE [LARGE SCALE GENOMIC DNA]</scope>
</reference>
<evidence type="ECO:0000313" key="1">
    <source>
        <dbReference type="EMBL" id="CAA2990895.1"/>
    </source>
</evidence>
<protein>
    <submittedName>
        <fullName evidence="1">Helicase-like transcription factor CHR28 isoform X1</fullName>
    </submittedName>
</protein>
<gene>
    <name evidence="1" type="ORF">OLEA9_A096058</name>
</gene>
<keyword evidence="1" id="KW-0378">Hydrolase</keyword>
<proteinExistence type="predicted"/>
<accession>A0A8S0SDF7</accession>
<sequence>GLGKTISTIALVLKEWSPTAKASKVNEEQCKAETLNLDEDDGVSGIYQLEQGAKSCQADGSPISRTRANKGQATCLNTYSMSDECSSMLYFNFNS</sequence>
<organism evidence="1 2">
    <name type="scientific">Olea europaea subsp. europaea</name>
    <dbReference type="NCBI Taxonomy" id="158383"/>
    <lineage>
        <taxon>Eukaryota</taxon>
        <taxon>Viridiplantae</taxon>
        <taxon>Streptophyta</taxon>
        <taxon>Embryophyta</taxon>
        <taxon>Tracheophyta</taxon>
        <taxon>Spermatophyta</taxon>
        <taxon>Magnoliopsida</taxon>
        <taxon>eudicotyledons</taxon>
        <taxon>Gunneridae</taxon>
        <taxon>Pentapetalae</taxon>
        <taxon>asterids</taxon>
        <taxon>lamiids</taxon>
        <taxon>Lamiales</taxon>
        <taxon>Oleaceae</taxon>
        <taxon>Oleeae</taxon>
        <taxon>Olea</taxon>
    </lineage>
</organism>
<dbReference type="GO" id="GO:0004386">
    <property type="term" value="F:helicase activity"/>
    <property type="evidence" value="ECO:0007669"/>
    <property type="project" value="UniProtKB-KW"/>
</dbReference>
<dbReference type="Gramene" id="OE9A096058T1">
    <property type="protein sequence ID" value="OE9A096058C1"/>
    <property type="gene ID" value="OE9A096058"/>
</dbReference>
<comment type="caution">
    <text evidence="1">The sequence shown here is derived from an EMBL/GenBank/DDBJ whole genome shotgun (WGS) entry which is preliminary data.</text>
</comment>